<dbReference type="Pfam" id="PF00447">
    <property type="entry name" value="HSF_DNA-bind"/>
    <property type="match status" value="1"/>
</dbReference>
<dbReference type="PRINTS" id="PR00056">
    <property type="entry name" value="HSFDOMAIN"/>
</dbReference>
<accession>A0AAV5RLA5</accession>
<evidence type="ECO:0000256" key="1">
    <source>
        <dbReference type="ARBA" id="ARBA00004123"/>
    </source>
</evidence>
<keyword evidence="4" id="KW-0804">Transcription</keyword>
<dbReference type="GO" id="GO:0005634">
    <property type="term" value="C:nucleus"/>
    <property type="evidence" value="ECO:0007669"/>
    <property type="project" value="UniProtKB-SubCell"/>
</dbReference>
<proteinExistence type="inferred from homology"/>
<feature type="region of interest" description="Disordered" evidence="9">
    <location>
        <begin position="1"/>
        <end position="20"/>
    </location>
</feature>
<dbReference type="PANTHER" id="PTHR10015">
    <property type="entry name" value="HEAT SHOCK TRANSCRIPTION FACTOR"/>
    <property type="match status" value="1"/>
</dbReference>
<feature type="region of interest" description="Disordered" evidence="9">
    <location>
        <begin position="434"/>
        <end position="494"/>
    </location>
</feature>
<dbReference type="FunFam" id="1.10.10.10:FF:000027">
    <property type="entry name" value="Heat shock transcription factor 1"/>
    <property type="match status" value="1"/>
</dbReference>
<feature type="compositionally biased region" description="Low complexity" evidence="9">
    <location>
        <begin position="446"/>
        <end position="471"/>
    </location>
</feature>
<feature type="compositionally biased region" description="Basic and acidic residues" evidence="9">
    <location>
        <begin position="287"/>
        <end position="297"/>
    </location>
</feature>
<feature type="compositionally biased region" description="Basic and acidic residues" evidence="9">
    <location>
        <begin position="484"/>
        <end position="494"/>
    </location>
</feature>
<dbReference type="GO" id="GO:0043565">
    <property type="term" value="F:sequence-specific DNA binding"/>
    <property type="evidence" value="ECO:0007669"/>
    <property type="project" value="InterPro"/>
</dbReference>
<dbReference type="AlphaFoldDB" id="A0AAV5RLA5"/>
<gene>
    <name evidence="11" type="ORF">DASB73_023590</name>
</gene>
<evidence type="ECO:0000256" key="5">
    <source>
        <dbReference type="ARBA" id="ARBA00023242"/>
    </source>
</evidence>
<sequence>MNMEVDKTTADDQDSGNGQVNQTPFIQKLYAMLEDPALNELIYWGPHEDSFFIYHGDEFSKVLCHYFRHTNIASFVRQLSMYGFHKVNQHSKESTRTKEDTSDPKLKWEFKHVDNAFKRNDITSLRSIKRRSGTKNQTKFEHHVVISNHDAGNYHQQLHQFPQRSSIPNHYERQLQHIQQQQREHDRDKHQPNHMQFQNKSETYQSHGKYPTLQFSNAPAIKIQNVNEYPESVHTVHSVPAHNATVNIPPETSFVGQANNNAQSVQQYSQESSTVVPNSQLSQDANAKSDQDKREQNDINSSKISKESQDSRTQDIEQDVRNSRNSRIGRPAPKTQNIRVVPDTQPSLNTLSVANFSNTQASQSSQKSQNHNIFIQNRQAYDSSPDFSGNRQVVNQILSRLNTMQSEINTLETGLSKLNRHATEMNEMVQQILDAPQIDRAPIPRSDTSSVSSNSSSSHTSHSSISSASLSAEPPKPINSIDQQEEKRRSGDRIRLWSLLN</sequence>
<comment type="similarity">
    <text evidence="8">Belongs to the HSF family.</text>
</comment>
<evidence type="ECO:0000259" key="10">
    <source>
        <dbReference type="SMART" id="SM00415"/>
    </source>
</evidence>
<evidence type="ECO:0000256" key="2">
    <source>
        <dbReference type="ARBA" id="ARBA00023015"/>
    </source>
</evidence>
<evidence type="ECO:0000256" key="4">
    <source>
        <dbReference type="ARBA" id="ARBA00023163"/>
    </source>
</evidence>
<feature type="compositionally biased region" description="Basic and acidic residues" evidence="9">
    <location>
        <begin position="304"/>
        <end position="322"/>
    </location>
</feature>
<comment type="caution">
    <text evidence="11">The sequence shown here is derived from an EMBL/GenBank/DDBJ whole genome shotgun (WGS) entry which is preliminary data.</text>
</comment>
<feature type="compositionally biased region" description="Polar residues" evidence="9">
    <location>
        <begin position="263"/>
        <end position="286"/>
    </location>
</feature>
<evidence type="ECO:0000256" key="3">
    <source>
        <dbReference type="ARBA" id="ARBA00023125"/>
    </source>
</evidence>
<evidence type="ECO:0000313" key="12">
    <source>
        <dbReference type="Proteomes" id="UP001362899"/>
    </source>
</evidence>
<dbReference type="PANTHER" id="PTHR10015:SF396">
    <property type="entry name" value="FLOCCULATION SUPPRESSION PROTEIN"/>
    <property type="match status" value="1"/>
</dbReference>
<evidence type="ECO:0000256" key="9">
    <source>
        <dbReference type="SAM" id="MobiDB-lite"/>
    </source>
</evidence>
<comment type="subcellular location">
    <subcellularLocation>
        <location evidence="1">Nucleus</location>
    </subcellularLocation>
</comment>
<dbReference type="SUPFAM" id="SSF46785">
    <property type="entry name" value="Winged helix' DNA-binding domain"/>
    <property type="match status" value="1"/>
</dbReference>
<keyword evidence="5" id="KW-0539">Nucleus</keyword>
<feature type="region of interest" description="Disordered" evidence="9">
    <location>
        <begin position="263"/>
        <end position="343"/>
    </location>
</feature>
<dbReference type="GO" id="GO:0003700">
    <property type="term" value="F:DNA-binding transcription factor activity"/>
    <property type="evidence" value="ECO:0007669"/>
    <property type="project" value="InterPro"/>
</dbReference>
<dbReference type="EMBL" id="BTGC01000005">
    <property type="protein sequence ID" value="GMM51401.1"/>
    <property type="molecule type" value="Genomic_DNA"/>
</dbReference>
<evidence type="ECO:0000256" key="6">
    <source>
        <dbReference type="ARBA" id="ARBA00068818"/>
    </source>
</evidence>
<dbReference type="Gene3D" id="1.10.10.10">
    <property type="entry name" value="Winged helix-like DNA-binding domain superfamily/Winged helix DNA-binding domain"/>
    <property type="match status" value="1"/>
</dbReference>
<feature type="compositionally biased region" description="Basic and acidic residues" evidence="9">
    <location>
        <begin position="1"/>
        <end position="10"/>
    </location>
</feature>
<protein>
    <recommendedName>
        <fullName evidence="6">Heat shock transcription factor</fullName>
    </recommendedName>
    <alternativeName>
        <fullName evidence="7">Heat shock factor protein</fullName>
    </alternativeName>
</protein>
<organism evidence="11 12">
    <name type="scientific">Starmerella bacillaris</name>
    <name type="common">Yeast</name>
    <name type="synonym">Candida zemplinina</name>
    <dbReference type="NCBI Taxonomy" id="1247836"/>
    <lineage>
        <taxon>Eukaryota</taxon>
        <taxon>Fungi</taxon>
        <taxon>Dikarya</taxon>
        <taxon>Ascomycota</taxon>
        <taxon>Saccharomycotina</taxon>
        <taxon>Dipodascomycetes</taxon>
        <taxon>Dipodascales</taxon>
        <taxon>Trichomonascaceae</taxon>
        <taxon>Starmerella</taxon>
    </lineage>
</organism>
<dbReference type="InterPro" id="IPR036388">
    <property type="entry name" value="WH-like_DNA-bd_sf"/>
</dbReference>
<keyword evidence="12" id="KW-1185">Reference proteome</keyword>
<feature type="compositionally biased region" description="Polar residues" evidence="9">
    <location>
        <begin position="334"/>
        <end position="343"/>
    </location>
</feature>
<dbReference type="SMART" id="SM00415">
    <property type="entry name" value="HSF"/>
    <property type="match status" value="1"/>
</dbReference>
<evidence type="ECO:0000256" key="7">
    <source>
        <dbReference type="ARBA" id="ARBA00084017"/>
    </source>
</evidence>
<evidence type="ECO:0000313" key="11">
    <source>
        <dbReference type="EMBL" id="GMM51401.1"/>
    </source>
</evidence>
<keyword evidence="2" id="KW-0805">Transcription regulation</keyword>
<reference evidence="11 12" key="1">
    <citation type="journal article" date="2023" name="Elife">
        <title>Identification of key yeast species and microbe-microbe interactions impacting larval growth of Drosophila in the wild.</title>
        <authorList>
            <person name="Mure A."/>
            <person name="Sugiura Y."/>
            <person name="Maeda R."/>
            <person name="Honda K."/>
            <person name="Sakurai N."/>
            <person name="Takahashi Y."/>
            <person name="Watada M."/>
            <person name="Katoh T."/>
            <person name="Gotoh A."/>
            <person name="Gotoh Y."/>
            <person name="Taniguchi I."/>
            <person name="Nakamura K."/>
            <person name="Hayashi T."/>
            <person name="Katayama T."/>
            <person name="Uemura T."/>
            <person name="Hattori Y."/>
        </authorList>
    </citation>
    <scope>NUCLEOTIDE SEQUENCE [LARGE SCALE GENOMIC DNA]</scope>
    <source>
        <strain evidence="11 12">SB-73</strain>
    </source>
</reference>
<keyword evidence="3" id="KW-0238">DNA-binding</keyword>
<dbReference type="InterPro" id="IPR036390">
    <property type="entry name" value="WH_DNA-bd_sf"/>
</dbReference>
<evidence type="ECO:0000256" key="8">
    <source>
        <dbReference type="RuleBase" id="RU004020"/>
    </source>
</evidence>
<dbReference type="Proteomes" id="UP001362899">
    <property type="component" value="Unassembled WGS sequence"/>
</dbReference>
<feature type="domain" description="HSF-type DNA-binding" evidence="10">
    <location>
        <begin position="21"/>
        <end position="131"/>
    </location>
</feature>
<name>A0AAV5RLA5_STABA</name>
<dbReference type="InterPro" id="IPR000232">
    <property type="entry name" value="HSF_DNA-bd"/>
</dbReference>